<feature type="compositionally biased region" description="Polar residues" evidence="1">
    <location>
        <begin position="39"/>
        <end position="48"/>
    </location>
</feature>
<protein>
    <submittedName>
        <fullName evidence="2">Uncharacterized protein</fullName>
    </submittedName>
</protein>
<dbReference type="EMBL" id="BGPR01008397">
    <property type="protein sequence ID" value="GBN33551.1"/>
    <property type="molecule type" value="Genomic_DNA"/>
</dbReference>
<keyword evidence="3" id="KW-1185">Reference proteome</keyword>
<accession>A0A4Y2N2H6</accession>
<comment type="caution">
    <text evidence="2">The sequence shown here is derived from an EMBL/GenBank/DDBJ whole genome shotgun (WGS) entry which is preliminary data.</text>
</comment>
<proteinExistence type="predicted"/>
<evidence type="ECO:0000256" key="1">
    <source>
        <dbReference type="SAM" id="MobiDB-lite"/>
    </source>
</evidence>
<feature type="compositionally biased region" description="Acidic residues" evidence="1">
    <location>
        <begin position="23"/>
        <end position="38"/>
    </location>
</feature>
<reference evidence="2 3" key="1">
    <citation type="journal article" date="2019" name="Sci. Rep.">
        <title>Orb-weaving spider Araneus ventricosus genome elucidates the spidroin gene catalogue.</title>
        <authorList>
            <person name="Kono N."/>
            <person name="Nakamura H."/>
            <person name="Ohtoshi R."/>
            <person name="Moran D.A.P."/>
            <person name="Shinohara A."/>
            <person name="Yoshida Y."/>
            <person name="Fujiwara M."/>
            <person name="Mori M."/>
            <person name="Tomita M."/>
            <person name="Arakawa K."/>
        </authorList>
    </citation>
    <scope>NUCLEOTIDE SEQUENCE [LARGE SCALE GENOMIC DNA]</scope>
</reference>
<name>A0A4Y2N2H6_ARAVE</name>
<organism evidence="2 3">
    <name type="scientific">Araneus ventricosus</name>
    <name type="common">Orbweaver spider</name>
    <name type="synonym">Epeira ventricosa</name>
    <dbReference type="NCBI Taxonomy" id="182803"/>
    <lineage>
        <taxon>Eukaryota</taxon>
        <taxon>Metazoa</taxon>
        <taxon>Ecdysozoa</taxon>
        <taxon>Arthropoda</taxon>
        <taxon>Chelicerata</taxon>
        <taxon>Arachnida</taxon>
        <taxon>Araneae</taxon>
        <taxon>Araneomorphae</taxon>
        <taxon>Entelegynae</taxon>
        <taxon>Araneoidea</taxon>
        <taxon>Araneidae</taxon>
        <taxon>Araneus</taxon>
    </lineage>
</organism>
<gene>
    <name evidence="2" type="ORF">AVEN_121617_1</name>
</gene>
<feature type="region of interest" description="Disordered" evidence="1">
    <location>
        <begin position="23"/>
        <end position="48"/>
    </location>
</feature>
<sequence length="104" mass="11529">MMILCFLQELDIIGEDILSEITDEIENDDKDDGDDDTDPSQSLLTSQKPLHLGTSRLRMNSSGTPNFNLSLSEGIPENSMGLKNSTGYDFTCNCPLPYLQIDIL</sequence>
<evidence type="ECO:0000313" key="2">
    <source>
        <dbReference type="EMBL" id="GBN33551.1"/>
    </source>
</evidence>
<dbReference type="Proteomes" id="UP000499080">
    <property type="component" value="Unassembled WGS sequence"/>
</dbReference>
<evidence type="ECO:0000313" key="3">
    <source>
        <dbReference type="Proteomes" id="UP000499080"/>
    </source>
</evidence>
<dbReference type="AlphaFoldDB" id="A0A4Y2N2H6"/>